<dbReference type="Proteomes" id="UP001652622">
    <property type="component" value="Unplaced"/>
</dbReference>
<gene>
    <name evidence="3" type="primary">LOC132710815</name>
</gene>
<proteinExistence type="predicted"/>
<keyword evidence="2" id="KW-1185">Reference proteome</keyword>
<evidence type="ECO:0000313" key="3">
    <source>
        <dbReference type="RefSeq" id="XP_060544096.1"/>
    </source>
</evidence>
<accession>A0ABM3Z6U3</accession>
<sequence length="205" mass="21606">MPRRPRMVDTEKCEMPDSPSVEPRVVVLVVLTLRRREELVEVAPSSVESSSGGGGNGALGRSGGSSTELLPLRRPGMAMARAAGAATAGGGGRSGEGVGKLLTASFSHLPLHREPSCERRRIRGEPPALPSPLSCPPLSRSGIVTIWIPGGGGRRRWLPGVIIKTPISAQPGDADFSRLSSSLQTGARRTTVWENDIAATWITSQ</sequence>
<feature type="region of interest" description="Disordered" evidence="1">
    <location>
        <begin position="113"/>
        <end position="134"/>
    </location>
</feature>
<protein>
    <submittedName>
        <fullName evidence="3">Uncharacterized protein LOC132710815</fullName>
    </submittedName>
</protein>
<feature type="region of interest" description="Disordered" evidence="1">
    <location>
        <begin position="43"/>
        <end position="69"/>
    </location>
</feature>
<reference evidence="3" key="1">
    <citation type="submission" date="2025-08" db="UniProtKB">
        <authorList>
            <consortium name="RefSeq"/>
        </authorList>
    </citation>
    <scope>IDENTIFICATION</scope>
    <source>
        <tissue evidence="3">Blood</tissue>
    </source>
</reference>
<name>A0ABM3Z6U3_PANGU</name>
<evidence type="ECO:0000256" key="1">
    <source>
        <dbReference type="SAM" id="MobiDB-lite"/>
    </source>
</evidence>
<organism evidence="2 3">
    <name type="scientific">Pantherophis guttatus</name>
    <name type="common">Corn snake</name>
    <name type="synonym">Elaphe guttata</name>
    <dbReference type="NCBI Taxonomy" id="94885"/>
    <lineage>
        <taxon>Eukaryota</taxon>
        <taxon>Metazoa</taxon>
        <taxon>Chordata</taxon>
        <taxon>Craniata</taxon>
        <taxon>Vertebrata</taxon>
        <taxon>Euteleostomi</taxon>
        <taxon>Lepidosauria</taxon>
        <taxon>Squamata</taxon>
        <taxon>Bifurcata</taxon>
        <taxon>Unidentata</taxon>
        <taxon>Episquamata</taxon>
        <taxon>Toxicofera</taxon>
        <taxon>Serpentes</taxon>
        <taxon>Colubroidea</taxon>
        <taxon>Colubridae</taxon>
        <taxon>Colubrinae</taxon>
        <taxon>Pantherophis</taxon>
    </lineage>
</organism>
<feature type="compositionally biased region" description="Gly residues" evidence="1">
    <location>
        <begin position="51"/>
        <end position="63"/>
    </location>
</feature>
<dbReference type="GeneID" id="132710815"/>
<dbReference type="RefSeq" id="XP_060544096.1">
    <property type="nucleotide sequence ID" value="XM_060688113.1"/>
</dbReference>
<evidence type="ECO:0000313" key="2">
    <source>
        <dbReference type="Proteomes" id="UP001652622"/>
    </source>
</evidence>